<name>A0A0D0D5U4_9AGAM</name>
<sequence>VQPNDQGIICCFKAHYWAKFIHCSIDLYEAGITPTHVYDIDQLEAMCLADKAWNEVDITMMSS</sequence>
<evidence type="ECO:0000313" key="2">
    <source>
        <dbReference type="Proteomes" id="UP000054538"/>
    </source>
</evidence>
<protein>
    <recommendedName>
        <fullName evidence="3">DDE-1 domain-containing protein</fullName>
    </recommendedName>
</protein>
<reference evidence="1 2" key="1">
    <citation type="submission" date="2014-04" db="EMBL/GenBank/DDBJ databases">
        <authorList>
            <consortium name="DOE Joint Genome Institute"/>
            <person name="Kuo A."/>
            <person name="Kohler A."/>
            <person name="Jargeat P."/>
            <person name="Nagy L.G."/>
            <person name="Floudas D."/>
            <person name="Copeland A."/>
            <person name="Barry K.W."/>
            <person name="Cichocki N."/>
            <person name="Veneault-Fourrey C."/>
            <person name="LaButti K."/>
            <person name="Lindquist E.A."/>
            <person name="Lipzen A."/>
            <person name="Lundell T."/>
            <person name="Morin E."/>
            <person name="Murat C."/>
            <person name="Sun H."/>
            <person name="Tunlid A."/>
            <person name="Henrissat B."/>
            <person name="Grigoriev I.V."/>
            <person name="Hibbett D.S."/>
            <person name="Martin F."/>
            <person name="Nordberg H.P."/>
            <person name="Cantor M.N."/>
            <person name="Hua S.X."/>
        </authorList>
    </citation>
    <scope>NUCLEOTIDE SEQUENCE [LARGE SCALE GENOMIC DNA]</scope>
    <source>
        <strain evidence="1 2">Ve08.2h10</strain>
    </source>
</reference>
<gene>
    <name evidence="1" type="ORF">PAXRUDRAFT_84978</name>
</gene>
<evidence type="ECO:0008006" key="3">
    <source>
        <dbReference type="Google" id="ProtNLM"/>
    </source>
</evidence>
<dbReference type="AlphaFoldDB" id="A0A0D0D5U4"/>
<proteinExistence type="predicted"/>
<dbReference type="OrthoDB" id="162969at2759"/>
<accession>A0A0D0D5U4</accession>
<dbReference type="Proteomes" id="UP000054538">
    <property type="component" value="Unassembled WGS sequence"/>
</dbReference>
<organism evidence="1 2">
    <name type="scientific">Paxillus rubicundulus Ve08.2h10</name>
    <dbReference type="NCBI Taxonomy" id="930991"/>
    <lineage>
        <taxon>Eukaryota</taxon>
        <taxon>Fungi</taxon>
        <taxon>Dikarya</taxon>
        <taxon>Basidiomycota</taxon>
        <taxon>Agaricomycotina</taxon>
        <taxon>Agaricomycetes</taxon>
        <taxon>Agaricomycetidae</taxon>
        <taxon>Boletales</taxon>
        <taxon>Paxilineae</taxon>
        <taxon>Paxillaceae</taxon>
        <taxon>Paxillus</taxon>
    </lineage>
</organism>
<dbReference type="HOGENOM" id="CLU_088458_4_2_1"/>
<keyword evidence="2" id="KW-1185">Reference proteome</keyword>
<feature type="non-terminal residue" evidence="1">
    <location>
        <position position="1"/>
    </location>
</feature>
<reference evidence="2" key="2">
    <citation type="submission" date="2015-01" db="EMBL/GenBank/DDBJ databases">
        <title>Evolutionary Origins and Diversification of the Mycorrhizal Mutualists.</title>
        <authorList>
            <consortium name="DOE Joint Genome Institute"/>
            <consortium name="Mycorrhizal Genomics Consortium"/>
            <person name="Kohler A."/>
            <person name="Kuo A."/>
            <person name="Nagy L.G."/>
            <person name="Floudas D."/>
            <person name="Copeland A."/>
            <person name="Barry K.W."/>
            <person name="Cichocki N."/>
            <person name="Veneault-Fourrey C."/>
            <person name="LaButti K."/>
            <person name="Lindquist E.A."/>
            <person name="Lipzen A."/>
            <person name="Lundell T."/>
            <person name="Morin E."/>
            <person name="Murat C."/>
            <person name="Riley R."/>
            <person name="Ohm R."/>
            <person name="Sun H."/>
            <person name="Tunlid A."/>
            <person name="Henrissat B."/>
            <person name="Grigoriev I.V."/>
            <person name="Hibbett D.S."/>
            <person name="Martin F."/>
        </authorList>
    </citation>
    <scope>NUCLEOTIDE SEQUENCE [LARGE SCALE GENOMIC DNA]</scope>
    <source>
        <strain evidence="2">Ve08.2h10</strain>
    </source>
</reference>
<evidence type="ECO:0000313" key="1">
    <source>
        <dbReference type="EMBL" id="KIK72255.1"/>
    </source>
</evidence>
<dbReference type="EMBL" id="KN831043">
    <property type="protein sequence ID" value="KIK72255.1"/>
    <property type="molecule type" value="Genomic_DNA"/>
</dbReference>
<dbReference type="InParanoid" id="A0A0D0D5U4"/>
<feature type="non-terminal residue" evidence="1">
    <location>
        <position position="63"/>
    </location>
</feature>